<accession>A0A8H7TBX0</accession>
<dbReference type="OrthoDB" id="3721493at2759"/>
<evidence type="ECO:0000313" key="1">
    <source>
        <dbReference type="EMBL" id="KAG4415983.1"/>
    </source>
</evidence>
<keyword evidence="2" id="KW-1185">Reference proteome</keyword>
<dbReference type="SUPFAM" id="SSF54909">
    <property type="entry name" value="Dimeric alpha+beta barrel"/>
    <property type="match status" value="1"/>
</dbReference>
<gene>
    <name evidence="1" type="ORF">IFR04_010868</name>
</gene>
<dbReference type="Gene3D" id="3.30.70.100">
    <property type="match status" value="1"/>
</dbReference>
<dbReference type="Proteomes" id="UP000664132">
    <property type="component" value="Unassembled WGS sequence"/>
</dbReference>
<sequence>MYIVSPLSQCASPEKRDKFLGHIAQIALIALATEPNCYGYAWFLSAGDNDVVEGHWLRGFEVYASPEANQVEHRASDEYKAFRIVVGEEGLLTKPSDLRFWRPTGIGFLTKRNQEVFGGQYSSAGEQYIITDEFSPKLGEKEELFDILRGVAEAALNDETVLSFWVQDRFGTETSTREEGIEDTVYIFLRCGDQASAKVFWEQTVGSKSKKVEHRNRRTTTWIGSGIGFLGR</sequence>
<evidence type="ECO:0000313" key="2">
    <source>
        <dbReference type="Proteomes" id="UP000664132"/>
    </source>
</evidence>
<dbReference type="EMBL" id="JAFJYH010000201">
    <property type="protein sequence ID" value="KAG4415983.1"/>
    <property type="molecule type" value="Genomic_DNA"/>
</dbReference>
<reference evidence="1" key="1">
    <citation type="submission" date="2021-02" db="EMBL/GenBank/DDBJ databases">
        <title>Genome sequence Cadophora malorum strain M34.</title>
        <authorList>
            <person name="Stefanovic E."/>
            <person name="Vu D."/>
            <person name="Scully C."/>
            <person name="Dijksterhuis J."/>
            <person name="Roader J."/>
            <person name="Houbraken J."/>
        </authorList>
    </citation>
    <scope>NUCLEOTIDE SEQUENCE</scope>
    <source>
        <strain evidence="1">M34</strain>
    </source>
</reference>
<protein>
    <submittedName>
        <fullName evidence="1">Uncharacterized protein</fullName>
    </submittedName>
</protein>
<dbReference type="AlphaFoldDB" id="A0A8H7TBX0"/>
<name>A0A8H7TBX0_9HELO</name>
<dbReference type="InterPro" id="IPR011008">
    <property type="entry name" value="Dimeric_a/b-barrel"/>
</dbReference>
<organism evidence="1 2">
    <name type="scientific">Cadophora malorum</name>
    <dbReference type="NCBI Taxonomy" id="108018"/>
    <lineage>
        <taxon>Eukaryota</taxon>
        <taxon>Fungi</taxon>
        <taxon>Dikarya</taxon>
        <taxon>Ascomycota</taxon>
        <taxon>Pezizomycotina</taxon>
        <taxon>Leotiomycetes</taxon>
        <taxon>Helotiales</taxon>
        <taxon>Ploettnerulaceae</taxon>
        <taxon>Cadophora</taxon>
    </lineage>
</organism>
<comment type="caution">
    <text evidence="1">The sequence shown here is derived from an EMBL/GenBank/DDBJ whole genome shotgun (WGS) entry which is preliminary data.</text>
</comment>
<proteinExistence type="predicted"/>